<dbReference type="InterPro" id="IPR000146">
    <property type="entry name" value="FBPase_class-1"/>
</dbReference>
<dbReference type="GO" id="GO:0042132">
    <property type="term" value="F:fructose 1,6-bisphosphate 1-phosphatase activity"/>
    <property type="evidence" value="ECO:0007669"/>
    <property type="project" value="UniProtKB-EC"/>
</dbReference>
<keyword evidence="9 12" id="KW-0119">Carbohydrate metabolism</keyword>
<dbReference type="InterPro" id="IPR028343">
    <property type="entry name" value="FBPtase"/>
</dbReference>
<dbReference type="Gene3D" id="3.30.540.10">
    <property type="entry name" value="Fructose-1,6-Bisphosphatase, subunit A, domain 1"/>
    <property type="match status" value="1"/>
</dbReference>
<dbReference type="GO" id="GO:0006002">
    <property type="term" value="P:fructose 6-phosphate metabolic process"/>
    <property type="evidence" value="ECO:0007669"/>
    <property type="project" value="TreeGrafter"/>
</dbReference>
<dbReference type="GO" id="GO:0005986">
    <property type="term" value="P:sucrose biosynthetic process"/>
    <property type="evidence" value="ECO:0007669"/>
    <property type="project" value="TreeGrafter"/>
</dbReference>
<comment type="pathway">
    <text evidence="10">Carbohydrate biosynthesis.</text>
</comment>
<feature type="chain" id="PRO_5042167698" description="fructose-bisphosphatase" evidence="13">
    <location>
        <begin position="18"/>
        <end position="416"/>
    </location>
</feature>
<dbReference type="GO" id="GO:0006094">
    <property type="term" value="P:gluconeogenesis"/>
    <property type="evidence" value="ECO:0007669"/>
    <property type="project" value="TreeGrafter"/>
</dbReference>
<dbReference type="SUPFAM" id="SSF56655">
    <property type="entry name" value="Carbohydrate phosphatase"/>
    <property type="match status" value="1"/>
</dbReference>
<keyword evidence="13" id="KW-0732">Signal</keyword>
<keyword evidence="6" id="KW-0479">Metal-binding</keyword>
<dbReference type="PRINTS" id="PR00115">
    <property type="entry name" value="F16BPHPHTASE"/>
</dbReference>
<evidence type="ECO:0000256" key="5">
    <source>
        <dbReference type="ARBA" id="ARBA00013093"/>
    </source>
</evidence>
<dbReference type="Pfam" id="PF18913">
    <property type="entry name" value="FBPase_C"/>
    <property type="match status" value="1"/>
</dbReference>
<evidence type="ECO:0000256" key="13">
    <source>
        <dbReference type="SAM" id="SignalP"/>
    </source>
</evidence>
<comment type="subunit">
    <text evidence="4">Homotetramer.</text>
</comment>
<evidence type="ECO:0000256" key="12">
    <source>
        <dbReference type="RuleBase" id="RU000508"/>
    </source>
</evidence>
<evidence type="ECO:0000313" key="16">
    <source>
        <dbReference type="EMBL" id="GFH60656.1"/>
    </source>
</evidence>
<dbReference type="InterPro" id="IPR020548">
    <property type="entry name" value="Fructose_bisphosphatase_AS"/>
</dbReference>
<dbReference type="PROSITE" id="PS00124">
    <property type="entry name" value="FBPASE"/>
    <property type="match status" value="1"/>
</dbReference>
<dbReference type="AlphaFoldDB" id="A0AAD3DA26"/>
<dbReference type="HAMAP" id="MF_01855">
    <property type="entry name" value="FBPase_class1"/>
    <property type="match status" value="1"/>
</dbReference>
<feature type="signal peptide" evidence="13">
    <location>
        <begin position="1"/>
        <end position="17"/>
    </location>
</feature>
<evidence type="ECO:0000256" key="10">
    <source>
        <dbReference type="ARBA" id="ARBA00024331"/>
    </source>
</evidence>
<dbReference type="EMBL" id="BLLK01000069">
    <property type="protein sequence ID" value="GFH60656.1"/>
    <property type="molecule type" value="Genomic_DNA"/>
</dbReference>
<dbReference type="FunFam" id="3.40.190.80:FF:000001">
    <property type="entry name" value="Fructose-1,6-bisphosphatase class 1"/>
    <property type="match status" value="1"/>
</dbReference>
<evidence type="ECO:0000256" key="11">
    <source>
        <dbReference type="ARBA" id="ARBA00032973"/>
    </source>
</evidence>
<dbReference type="Proteomes" id="UP001054902">
    <property type="component" value="Unassembled WGS sequence"/>
</dbReference>
<dbReference type="InterPro" id="IPR033391">
    <property type="entry name" value="FBPase_N"/>
</dbReference>
<evidence type="ECO:0000259" key="15">
    <source>
        <dbReference type="Pfam" id="PF18913"/>
    </source>
</evidence>
<accession>A0AAD3DA26</accession>
<reference evidence="16 17" key="1">
    <citation type="journal article" date="2021" name="Sci. Rep.">
        <title>The genome of the diatom Chaetoceros tenuissimus carries an ancient integrated fragment of an extant virus.</title>
        <authorList>
            <person name="Hongo Y."/>
            <person name="Kimura K."/>
            <person name="Takaki Y."/>
            <person name="Yoshida Y."/>
            <person name="Baba S."/>
            <person name="Kobayashi G."/>
            <person name="Nagasaki K."/>
            <person name="Hano T."/>
            <person name="Tomaru Y."/>
        </authorList>
    </citation>
    <scope>NUCLEOTIDE SEQUENCE [LARGE SCALE GENOMIC DNA]</scope>
    <source>
        <strain evidence="16 17">NIES-3715</strain>
    </source>
</reference>
<proteinExistence type="inferred from homology"/>
<keyword evidence="8" id="KW-0460">Magnesium</keyword>
<evidence type="ECO:0000256" key="8">
    <source>
        <dbReference type="ARBA" id="ARBA00022842"/>
    </source>
</evidence>
<evidence type="ECO:0000256" key="3">
    <source>
        <dbReference type="ARBA" id="ARBA00010941"/>
    </source>
</evidence>
<dbReference type="Pfam" id="PF00316">
    <property type="entry name" value="FBPase"/>
    <property type="match status" value="1"/>
</dbReference>
<sequence>MKFTAFGFLFTASTAAAFAPAAKPFVKTSLASTEAPVMETKSKAPVFDEVCETTGVTFTRFMAEVAMLNPELSELTTLFGAIDTSCKAIADIVKRSQLPSSETLGLEGEVNVQGEDQKKLDVITNDLLKRALRFTGKLGVLASEEEDEPVDLVSSGNADDKLTSTWDNKDLVVEDTGKYVCVFDPLDGSSNVDAGIPTGTIIGIYEHDENCEVDESIETEDEAMANCLANTLQPGTKLVAGAYCLYSSSTFLVLTLGNGVYMFTLDDTIGEFVLSHPNVKIPESSKIYSFNEANIEKWDAPMKETVYKWRQGTGRSGERYSSRYIGSMVGDVHRTLLYGGVFGYPGDTKNPNGKLRLLYEGAPMSFIMEQAGGLSTTGTKRVMEIVPEQVHQRVPIVMGSKNDIQEVIDAYAAAGN</sequence>
<dbReference type="PANTHER" id="PTHR11556:SF1">
    <property type="entry name" value="FRUCTOSE-BISPHOSPHATASE"/>
    <property type="match status" value="1"/>
</dbReference>
<organism evidence="16 17">
    <name type="scientific">Chaetoceros tenuissimus</name>
    <dbReference type="NCBI Taxonomy" id="426638"/>
    <lineage>
        <taxon>Eukaryota</taxon>
        <taxon>Sar</taxon>
        <taxon>Stramenopiles</taxon>
        <taxon>Ochrophyta</taxon>
        <taxon>Bacillariophyta</taxon>
        <taxon>Coscinodiscophyceae</taxon>
        <taxon>Chaetocerotophycidae</taxon>
        <taxon>Chaetocerotales</taxon>
        <taxon>Chaetocerotaceae</taxon>
        <taxon>Chaetoceros</taxon>
    </lineage>
</organism>
<dbReference type="InterPro" id="IPR044015">
    <property type="entry name" value="FBPase_C_dom"/>
</dbReference>
<protein>
    <recommendedName>
        <fullName evidence="5">fructose-bisphosphatase</fullName>
        <ecNumber evidence="5">3.1.3.11</ecNumber>
    </recommendedName>
    <alternativeName>
        <fullName evidence="11">D-fructose-1,6-bisphosphate 1-phosphohydrolase</fullName>
    </alternativeName>
</protein>
<comment type="similarity">
    <text evidence="3 12">Belongs to the FBPase class 1 family.</text>
</comment>
<feature type="domain" description="Fructose-1-6-bisphosphatase class 1 C-terminal" evidence="15">
    <location>
        <begin position="281"/>
        <end position="411"/>
    </location>
</feature>
<comment type="caution">
    <text evidence="16">The sequence shown here is derived from an EMBL/GenBank/DDBJ whole genome shotgun (WGS) entry which is preliminary data.</text>
</comment>
<dbReference type="GO" id="GO:0046872">
    <property type="term" value="F:metal ion binding"/>
    <property type="evidence" value="ECO:0007669"/>
    <property type="project" value="UniProtKB-KW"/>
</dbReference>
<dbReference type="PANTHER" id="PTHR11556">
    <property type="entry name" value="FRUCTOSE-1,6-BISPHOSPHATASE-RELATED"/>
    <property type="match status" value="1"/>
</dbReference>
<evidence type="ECO:0000256" key="2">
    <source>
        <dbReference type="ARBA" id="ARBA00001946"/>
    </source>
</evidence>
<evidence type="ECO:0000256" key="7">
    <source>
        <dbReference type="ARBA" id="ARBA00022801"/>
    </source>
</evidence>
<evidence type="ECO:0000256" key="4">
    <source>
        <dbReference type="ARBA" id="ARBA00011881"/>
    </source>
</evidence>
<gene>
    <name evidence="16" type="ORF">CTEN210_17132</name>
</gene>
<evidence type="ECO:0000313" key="17">
    <source>
        <dbReference type="Proteomes" id="UP001054902"/>
    </source>
</evidence>
<evidence type="ECO:0000256" key="9">
    <source>
        <dbReference type="ARBA" id="ARBA00023277"/>
    </source>
</evidence>
<keyword evidence="17" id="KW-1185">Reference proteome</keyword>
<dbReference type="GO" id="GO:0005829">
    <property type="term" value="C:cytosol"/>
    <property type="evidence" value="ECO:0007669"/>
    <property type="project" value="TreeGrafter"/>
</dbReference>
<dbReference type="GO" id="GO:0006000">
    <property type="term" value="P:fructose metabolic process"/>
    <property type="evidence" value="ECO:0007669"/>
    <property type="project" value="TreeGrafter"/>
</dbReference>
<dbReference type="PIRSF" id="PIRSF000904">
    <property type="entry name" value="FBPtase_SBPase"/>
    <property type="match status" value="1"/>
</dbReference>
<comment type="catalytic activity">
    <reaction evidence="1">
        <text>beta-D-fructose 1,6-bisphosphate + H2O = beta-D-fructose 6-phosphate + phosphate</text>
        <dbReference type="Rhea" id="RHEA:11064"/>
        <dbReference type="ChEBI" id="CHEBI:15377"/>
        <dbReference type="ChEBI" id="CHEBI:32966"/>
        <dbReference type="ChEBI" id="CHEBI:43474"/>
        <dbReference type="ChEBI" id="CHEBI:57634"/>
        <dbReference type="EC" id="3.1.3.11"/>
    </reaction>
</comment>
<evidence type="ECO:0000256" key="6">
    <source>
        <dbReference type="ARBA" id="ARBA00022723"/>
    </source>
</evidence>
<dbReference type="PIRSF" id="PIRSF500210">
    <property type="entry name" value="FBPtase"/>
    <property type="match status" value="1"/>
</dbReference>
<dbReference type="CDD" id="cd00354">
    <property type="entry name" value="FBPase"/>
    <property type="match status" value="1"/>
</dbReference>
<dbReference type="EC" id="3.1.3.11" evidence="5"/>
<dbReference type="GO" id="GO:0030388">
    <property type="term" value="P:fructose 1,6-bisphosphate metabolic process"/>
    <property type="evidence" value="ECO:0007669"/>
    <property type="project" value="TreeGrafter"/>
</dbReference>
<evidence type="ECO:0000256" key="1">
    <source>
        <dbReference type="ARBA" id="ARBA00001273"/>
    </source>
</evidence>
<comment type="cofactor">
    <cofactor evidence="2">
        <name>Mg(2+)</name>
        <dbReference type="ChEBI" id="CHEBI:18420"/>
    </cofactor>
</comment>
<keyword evidence="7 12" id="KW-0378">Hydrolase</keyword>
<name>A0AAD3DA26_9STRA</name>
<dbReference type="Gene3D" id="3.40.190.80">
    <property type="match status" value="1"/>
</dbReference>
<evidence type="ECO:0000259" key="14">
    <source>
        <dbReference type="Pfam" id="PF00316"/>
    </source>
</evidence>
<feature type="domain" description="Fructose-1-6-bisphosphatase class I N-terminal" evidence="14">
    <location>
        <begin position="57"/>
        <end position="277"/>
    </location>
</feature>